<reference evidence="1" key="1">
    <citation type="journal article" date="2021" name="IMA Fungus">
        <title>Genomic characterization of three marine fungi, including Emericellopsis atlantica sp. nov. with signatures of a generalist lifestyle and marine biomass degradation.</title>
        <authorList>
            <person name="Hagestad O.C."/>
            <person name="Hou L."/>
            <person name="Andersen J.H."/>
            <person name="Hansen E.H."/>
            <person name="Altermark B."/>
            <person name="Li C."/>
            <person name="Kuhnert E."/>
            <person name="Cox R.J."/>
            <person name="Crous P.W."/>
            <person name="Spatafora J.W."/>
            <person name="Lail K."/>
            <person name="Amirebrahimi M."/>
            <person name="Lipzen A."/>
            <person name="Pangilinan J."/>
            <person name="Andreopoulos W."/>
            <person name="Hayes R.D."/>
            <person name="Ng V."/>
            <person name="Grigoriev I.V."/>
            <person name="Jackson S.A."/>
            <person name="Sutton T.D.S."/>
            <person name="Dobson A.D.W."/>
            <person name="Rama T."/>
        </authorList>
    </citation>
    <scope>NUCLEOTIDE SEQUENCE</scope>
    <source>
        <strain evidence="1">TS7</strain>
    </source>
</reference>
<dbReference type="GeneID" id="70288412"/>
<evidence type="ECO:0000313" key="2">
    <source>
        <dbReference type="Proteomes" id="UP000887229"/>
    </source>
</evidence>
<keyword evidence="2" id="KW-1185">Reference proteome</keyword>
<dbReference type="EMBL" id="MU251255">
    <property type="protein sequence ID" value="KAG9254257.1"/>
    <property type="molecule type" value="Genomic_DNA"/>
</dbReference>
<dbReference type="PROSITE" id="PS51257">
    <property type="entry name" value="PROKAR_LIPOPROTEIN"/>
    <property type="match status" value="1"/>
</dbReference>
<evidence type="ECO:0000313" key="1">
    <source>
        <dbReference type="EMBL" id="KAG9254257.1"/>
    </source>
</evidence>
<dbReference type="Proteomes" id="UP000887229">
    <property type="component" value="Unassembled WGS sequence"/>
</dbReference>
<dbReference type="AlphaFoldDB" id="A0A9P7ZM64"/>
<organism evidence="1 2">
    <name type="scientific">Emericellopsis atlantica</name>
    <dbReference type="NCBI Taxonomy" id="2614577"/>
    <lineage>
        <taxon>Eukaryota</taxon>
        <taxon>Fungi</taxon>
        <taxon>Dikarya</taxon>
        <taxon>Ascomycota</taxon>
        <taxon>Pezizomycotina</taxon>
        <taxon>Sordariomycetes</taxon>
        <taxon>Hypocreomycetidae</taxon>
        <taxon>Hypocreales</taxon>
        <taxon>Bionectriaceae</taxon>
        <taxon>Emericellopsis</taxon>
    </lineage>
</organism>
<name>A0A9P7ZM64_9HYPO</name>
<sequence length="168" mass="18288">MPLGRLLSDPRARGAALVSCLPASCSCHAAFMGRVLGDKNCTTYVILCPPGCSVDAAEDCDMESAGRKAGEGFLLSQPHLQLCTYVCSILVTEMGEALIVQCWPCASGIRQPSLAICLFPVCVEVETRDCWTLELEPSCSRFVVSEEERRLSRRGPARLPRRFGFADN</sequence>
<protein>
    <submittedName>
        <fullName evidence="1">Uncharacterized protein</fullName>
    </submittedName>
</protein>
<comment type="caution">
    <text evidence="1">The sequence shown here is derived from an EMBL/GenBank/DDBJ whole genome shotgun (WGS) entry which is preliminary data.</text>
</comment>
<proteinExistence type="predicted"/>
<accession>A0A9P7ZM64</accession>
<gene>
    <name evidence="1" type="ORF">F5Z01DRAFT_123322</name>
</gene>
<dbReference type="RefSeq" id="XP_046118181.1">
    <property type="nucleotide sequence ID" value="XM_046257509.1"/>
</dbReference>